<feature type="compositionally biased region" description="Pro residues" evidence="2">
    <location>
        <begin position="893"/>
        <end position="903"/>
    </location>
</feature>
<name>A0ABS5TF48_9ACTN</name>
<dbReference type="Proteomes" id="UP001197247">
    <property type="component" value="Unassembled WGS sequence"/>
</dbReference>
<evidence type="ECO:0000256" key="1">
    <source>
        <dbReference type="SAM" id="Coils"/>
    </source>
</evidence>
<accession>A0ABS5TF48</accession>
<feature type="compositionally biased region" description="Basic and acidic residues" evidence="2">
    <location>
        <begin position="1020"/>
        <end position="1035"/>
    </location>
</feature>
<feature type="coiled-coil region" evidence="1">
    <location>
        <begin position="632"/>
        <end position="662"/>
    </location>
</feature>
<reference evidence="4 5" key="1">
    <citation type="submission" date="2021-05" db="EMBL/GenBank/DDBJ databases">
        <title>Kineosporia and Streptomyces sp. nov. two new marine actinobacteria isolated from Coral.</title>
        <authorList>
            <person name="Buangrab K."/>
            <person name="Sutthacheep M."/>
            <person name="Yeemin T."/>
            <person name="Harunari E."/>
            <person name="Igarashi Y."/>
            <person name="Kanchanasin P."/>
            <person name="Tanasupawat S."/>
            <person name="Phongsopitanun W."/>
        </authorList>
    </citation>
    <scope>NUCLEOTIDE SEQUENCE [LARGE SCALE GENOMIC DNA]</scope>
    <source>
        <strain evidence="4 5">J2-2</strain>
    </source>
</reference>
<organism evidence="4 5">
    <name type="scientific">Kineosporia corallincola</name>
    <dbReference type="NCBI Taxonomy" id="2835133"/>
    <lineage>
        <taxon>Bacteria</taxon>
        <taxon>Bacillati</taxon>
        <taxon>Actinomycetota</taxon>
        <taxon>Actinomycetes</taxon>
        <taxon>Kineosporiales</taxon>
        <taxon>Kineosporiaceae</taxon>
        <taxon>Kineosporia</taxon>
    </lineage>
</organism>
<evidence type="ECO:0000313" key="4">
    <source>
        <dbReference type="EMBL" id="MBT0769682.1"/>
    </source>
</evidence>
<feature type="compositionally biased region" description="Pro residues" evidence="2">
    <location>
        <begin position="811"/>
        <end position="825"/>
    </location>
</feature>
<protein>
    <submittedName>
        <fullName evidence="4">Uncharacterized protein</fullName>
    </submittedName>
</protein>
<keyword evidence="5" id="KW-1185">Reference proteome</keyword>
<feature type="compositionally biased region" description="Low complexity" evidence="2">
    <location>
        <begin position="924"/>
        <end position="940"/>
    </location>
</feature>
<feature type="compositionally biased region" description="Low complexity" evidence="2">
    <location>
        <begin position="782"/>
        <end position="810"/>
    </location>
</feature>
<feature type="region of interest" description="Disordered" evidence="2">
    <location>
        <begin position="705"/>
        <end position="742"/>
    </location>
</feature>
<comment type="caution">
    <text evidence="4">The sequence shown here is derived from an EMBL/GenBank/DDBJ whole genome shotgun (WGS) entry which is preliminary data.</text>
</comment>
<keyword evidence="3" id="KW-0472">Membrane</keyword>
<keyword evidence="3" id="KW-0812">Transmembrane</keyword>
<evidence type="ECO:0000256" key="2">
    <source>
        <dbReference type="SAM" id="MobiDB-lite"/>
    </source>
</evidence>
<evidence type="ECO:0000256" key="3">
    <source>
        <dbReference type="SAM" id="Phobius"/>
    </source>
</evidence>
<feature type="region of interest" description="Disordered" evidence="2">
    <location>
        <begin position="770"/>
        <end position="941"/>
    </location>
</feature>
<keyword evidence="3" id="KW-1133">Transmembrane helix</keyword>
<evidence type="ECO:0000313" key="5">
    <source>
        <dbReference type="Proteomes" id="UP001197247"/>
    </source>
</evidence>
<feature type="compositionally biased region" description="Low complexity" evidence="2">
    <location>
        <begin position="722"/>
        <end position="742"/>
    </location>
</feature>
<feature type="region of interest" description="Disordered" evidence="2">
    <location>
        <begin position="962"/>
        <end position="1035"/>
    </location>
</feature>
<dbReference type="RefSeq" id="WP_214155976.1">
    <property type="nucleotide sequence ID" value="NZ_JAHBAY010000004.1"/>
</dbReference>
<dbReference type="EMBL" id="JAHBAY010000004">
    <property type="protein sequence ID" value="MBT0769682.1"/>
    <property type="molecule type" value="Genomic_DNA"/>
</dbReference>
<feature type="transmembrane region" description="Helical" evidence="3">
    <location>
        <begin position="38"/>
        <end position="58"/>
    </location>
</feature>
<gene>
    <name evidence="4" type="ORF">KIH74_12160</name>
</gene>
<keyword evidence="1" id="KW-0175">Coiled coil</keyword>
<feature type="region of interest" description="Disordered" evidence="2">
    <location>
        <begin position="397"/>
        <end position="417"/>
    </location>
</feature>
<feature type="region of interest" description="Disordered" evidence="2">
    <location>
        <begin position="212"/>
        <end position="260"/>
    </location>
</feature>
<sequence>MSELSVRAEDARRFAGEMLSTAADSAERTRAELERHPGLTVAALGAAVGLLVLLVLVIRAAHRSSRRHQAAQLRDDLVDAVRLGEIDINDLRVFAMIDFCDRVARVGRRPHSGRHASSRPVLDSALAGSLLSAVGPGSLLPPGGPFWPYASPEPGEVEVSDVWVRAVSLQRQVMGRRGRSGETVEPVPTPGSAPRRRRLVSVPTGELPVVGAEKTSTAKELGTTNEAQPVPDIDLREVPAPGDHLEDDASPAPHLPTADAAGRDSLTVGAAAAVTLDGAPTTDAGRTVSGAADLVMADLDMAGLDMAGLDMAGLDMAGLDMAGLVAAALDGVASGGAASGGAASGEVRLGAAGLNAATPDLAALKETGPSVSGLDGVGTDRTVAGALSMADADPVVVNAPGANESGASADGAGEQVVDATGPADRDAVDAGEAPDGRVDVPAASAPAAAVAERAFDPLTDPLSDPFLAADEAPSEILEPVFFAAAQAKWAAEWTARRTVTEQWGTGAEAPGSGELVAELGSAELGAAESGAAEPLGAMTSGTGQERTGQERIGQERIGQERIGQERIGQERIGQERIGQERIGQERIGQERIGQERIALERAELERVELECAGPERVQLERAELEPADPESAELERGELERAELERAELGRAELERTELRERSGGGALRVTVGTGVWVPPTVGARGVGEERAIDLRPLEAPRRIDLTQLEREQTNSGDDDAAPAAARAGEMASAVTGTGTPEAATMRAAAARGGEALPAATTVPATEASMATAPATSGSAMPASVTTGSAASASTTTAPATTAPATTAPATPTPLPPTPAPPAPAVPAATVGATSRGGRVASEGRASSPSTGGAAGPYGRAREDRADGGLGRDALTPTEGGGARVPVSAGERPPAPETNPIPLPSRSRQPGRPAWPAGRGTAAESVNGVEGDEVSSSSGSLELRPRWMASRERDALVGGVVEPAGSILDPKDDDGRGGFWGRRPARRPRTSLTAVTGHGKPPGALVPFTGQLPVQGGTGEDVRDVREPEDEPVRR</sequence>
<proteinExistence type="predicted"/>
<feature type="region of interest" description="Disordered" evidence="2">
    <location>
        <begin position="174"/>
        <end position="198"/>
    </location>
</feature>